<dbReference type="OrthoDB" id="7480128at2759"/>
<accession>A0A8S4RFF3</accession>
<organism evidence="2 3">
    <name type="scientific">Pararge aegeria aegeria</name>
    <dbReference type="NCBI Taxonomy" id="348720"/>
    <lineage>
        <taxon>Eukaryota</taxon>
        <taxon>Metazoa</taxon>
        <taxon>Ecdysozoa</taxon>
        <taxon>Arthropoda</taxon>
        <taxon>Hexapoda</taxon>
        <taxon>Insecta</taxon>
        <taxon>Pterygota</taxon>
        <taxon>Neoptera</taxon>
        <taxon>Endopterygota</taxon>
        <taxon>Lepidoptera</taxon>
        <taxon>Glossata</taxon>
        <taxon>Ditrysia</taxon>
        <taxon>Papilionoidea</taxon>
        <taxon>Nymphalidae</taxon>
        <taxon>Satyrinae</taxon>
        <taxon>Satyrini</taxon>
        <taxon>Parargina</taxon>
        <taxon>Pararge</taxon>
    </lineage>
</organism>
<dbReference type="EMBL" id="CAKXAJ010025199">
    <property type="protein sequence ID" value="CAH2236264.1"/>
    <property type="molecule type" value="Genomic_DNA"/>
</dbReference>
<name>A0A8S4RFF3_9NEOP</name>
<feature type="compositionally biased region" description="Basic and acidic residues" evidence="1">
    <location>
        <begin position="115"/>
        <end position="139"/>
    </location>
</feature>
<keyword evidence="3" id="KW-1185">Reference proteome</keyword>
<gene>
    <name evidence="2" type="primary">jg7028</name>
    <name evidence="2" type="ORF">PAEG_LOCUS13722</name>
</gene>
<dbReference type="Proteomes" id="UP000838756">
    <property type="component" value="Unassembled WGS sequence"/>
</dbReference>
<comment type="caution">
    <text evidence="2">The sequence shown here is derived from an EMBL/GenBank/DDBJ whole genome shotgun (WGS) entry which is preliminary data.</text>
</comment>
<evidence type="ECO:0000313" key="3">
    <source>
        <dbReference type="Proteomes" id="UP000838756"/>
    </source>
</evidence>
<feature type="region of interest" description="Disordered" evidence="1">
    <location>
        <begin position="115"/>
        <end position="146"/>
    </location>
</feature>
<reference evidence="2" key="1">
    <citation type="submission" date="2022-03" db="EMBL/GenBank/DDBJ databases">
        <authorList>
            <person name="Lindestad O."/>
        </authorList>
    </citation>
    <scope>NUCLEOTIDE SEQUENCE</scope>
</reference>
<protein>
    <submittedName>
        <fullName evidence="2">Jg7028 protein</fullName>
    </submittedName>
</protein>
<evidence type="ECO:0000256" key="1">
    <source>
        <dbReference type="SAM" id="MobiDB-lite"/>
    </source>
</evidence>
<sequence length="146" mass="16561">MYEVHATKIMEFRKVTHAPIPICLHQATHITKRLTQVLTGHGCSGEYQCRIGREATPLNHHCGKKDSAQHTLAKCSAWNPARVVLVSHVGSDLSPSEDEAWRAMVSFCEIVMAKKEAAERDRERADPFRRRQRRADGNHRPIPSDQ</sequence>
<proteinExistence type="predicted"/>
<dbReference type="AlphaFoldDB" id="A0A8S4RFF3"/>
<evidence type="ECO:0000313" key="2">
    <source>
        <dbReference type="EMBL" id="CAH2236264.1"/>
    </source>
</evidence>